<protein>
    <submittedName>
        <fullName evidence="1">Uncharacterized protein</fullName>
    </submittedName>
</protein>
<name>A0A927FF95_9BURK</name>
<sequence>MSMRSQLLINEVIAQQPPLSSREVSRFSATEIREAIAKLVVDDRMELAQALGDAGLSLYPNHPEILAIATLLAEIRHDWIAADSLIEQLVHIQGDATPVVTWQHWVRILRSQCEHQKALKVVKAALTLYPDQPVLLQERLSLTELLGDTNTMPFSARVQ</sequence>
<gene>
    <name evidence="1" type="ORF">IC609_00335</name>
</gene>
<evidence type="ECO:0000313" key="1">
    <source>
        <dbReference type="EMBL" id="MBD8048973.1"/>
    </source>
</evidence>
<accession>A0A927FF95</accession>
<dbReference type="InterPro" id="IPR011990">
    <property type="entry name" value="TPR-like_helical_dom_sf"/>
</dbReference>
<keyword evidence="2" id="KW-1185">Reference proteome</keyword>
<dbReference type="AlphaFoldDB" id="A0A927FF95"/>
<organism evidence="1 2">
    <name type="scientific">Limnohabitans radicicola</name>
    <dbReference type="NCBI Taxonomy" id="2771427"/>
    <lineage>
        <taxon>Bacteria</taxon>
        <taxon>Pseudomonadati</taxon>
        <taxon>Pseudomonadota</taxon>
        <taxon>Betaproteobacteria</taxon>
        <taxon>Burkholderiales</taxon>
        <taxon>Comamonadaceae</taxon>
        <taxon>Limnohabitans</taxon>
    </lineage>
</organism>
<evidence type="ECO:0000313" key="2">
    <source>
        <dbReference type="Proteomes" id="UP000647424"/>
    </source>
</evidence>
<dbReference type="RefSeq" id="WP_191817484.1">
    <property type="nucleotide sequence ID" value="NZ_JACYFT010000001.1"/>
</dbReference>
<reference evidence="1" key="1">
    <citation type="submission" date="2020-09" db="EMBL/GenBank/DDBJ databases">
        <title>Genome seq and assembly of Limnohabitants sp.</title>
        <authorList>
            <person name="Chhetri G."/>
        </authorList>
    </citation>
    <scope>NUCLEOTIDE SEQUENCE</scope>
    <source>
        <strain evidence="1">JUR4</strain>
    </source>
</reference>
<dbReference type="Proteomes" id="UP000647424">
    <property type="component" value="Unassembled WGS sequence"/>
</dbReference>
<dbReference type="SUPFAM" id="SSF48452">
    <property type="entry name" value="TPR-like"/>
    <property type="match status" value="1"/>
</dbReference>
<proteinExistence type="predicted"/>
<dbReference type="Gene3D" id="1.25.40.10">
    <property type="entry name" value="Tetratricopeptide repeat domain"/>
    <property type="match status" value="1"/>
</dbReference>
<comment type="caution">
    <text evidence="1">The sequence shown here is derived from an EMBL/GenBank/DDBJ whole genome shotgun (WGS) entry which is preliminary data.</text>
</comment>
<dbReference type="EMBL" id="JACYFT010000001">
    <property type="protein sequence ID" value="MBD8048973.1"/>
    <property type="molecule type" value="Genomic_DNA"/>
</dbReference>